<accession>A0A1E3P3E2</accession>
<dbReference type="AlphaFoldDB" id="A0A1E3P3E2"/>
<evidence type="ECO:0000313" key="12">
    <source>
        <dbReference type="Proteomes" id="UP000094112"/>
    </source>
</evidence>
<comment type="subcellular location">
    <subcellularLocation>
        <location evidence="2">Chromosome</location>
    </subcellularLocation>
    <subcellularLocation>
        <location evidence="1">Nucleus</location>
    </subcellularLocation>
</comment>
<gene>
    <name evidence="11" type="ORF">WICANDRAFT_83800</name>
</gene>
<dbReference type="GeneID" id="30202845"/>
<dbReference type="Gene3D" id="3.40.50.300">
    <property type="entry name" value="P-loop containing nucleotide triphosphate hydrolases"/>
    <property type="match status" value="1"/>
</dbReference>
<dbReference type="GO" id="GO:0000724">
    <property type="term" value="P:double-strand break repair via homologous recombination"/>
    <property type="evidence" value="ECO:0007669"/>
    <property type="project" value="TreeGrafter"/>
</dbReference>
<keyword evidence="7" id="KW-0067">ATP-binding</keyword>
<reference evidence="11 12" key="1">
    <citation type="journal article" date="2016" name="Proc. Natl. Acad. Sci. U.S.A.">
        <title>Comparative genomics of biotechnologically important yeasts.</title>
        <authorList>
            <person name="Riley R."/>
            <person name="Haridas S."/>
            <person name="Wolfe K.H."/>
            <person name="Lopes M.R."/>
            <person name="Hittinger C.T."/>
            <person name="Goeker M."/>
            <person name="Salamov A.A."/>
            <person name="Wisecaver J.H."/>
            <person name="Long T.M."/>
            <person name="Calvey C.H."/>
            <person name="Aerts A.L."/>
            <person name="Barry K.W."/>
            <person name="Choi C."/>
            <person name="Clum A."/>
            <person name="Coughlan A.Y."/>
            <person name="Deshpande S."/>
            <person name="Douglass A.P."/>
            <person name="Hanson S.J."/>
            <person name="Klenk H.-P."/>
            <person name="LaButti K.M."/>
            <person name="Lapidus A."/>
            <person name="Lindquist E.A."/>
            <person name="Lipzen A.M."/>
            <person name="Meier-Kolthoff J.P."/>
            <person name="Ohm R.A."/>
            <person name="Otillar R.P."/>
            <person name="Pangilinan J.L."/>
            <person name="Peng Y."/>
            <person name="Rokas A."/>
            <person name="Rosa C.A."/>
            <person name="Scheuner C."/>
            <person name="Sibirny A.A."/>
            <person name="Slot J.C."/>
            <person name="Stielow J.B."/>
            <person name="Sun H."/>
            <person name="Kurtzman C.P."/>
            <person name="Blackwell M."/>
            <person name="Grigoriev I.V."/>
            <person name="Jeffries T.W."/>
        </authorList>
    </citation>
    <scope>NUCLEOTIDE SEQUENCE [LARGE SCALE GENOMIC DNA]</scope>
    <source>
        <strain evidence="12">ATCC 58044 / CBS 1984 / NCYC 433 / NRRL Y-366-8</strain>
    </source>
</reference>
<evidence type="ECO:0000256" key="6">
    <source>
        <dbReference type="ARBA" id="ARBA00022741"/>
    </source>
</evidence>
<feature type="coiled-coil region" evidence="10">
    <location>
        <begin position="311"/>
        <end position="338"/>
    </location>
</feature>
<evidence type="ECO:0000256" key="2">
    <source>
        <dbReference type="ARBA" id="ARBA00004286"/>
    </source>
</evidence>
<proteinExistence type="inferred from homology"/>
<evidence type="ECO:0000256" key="10">
    <source>
        <dbReference type="SAM" id="Coils"/>
    </source>
</evidence>
<comment type="similarity">
    <text evidence="3">Belongs to the SMC family. SMC5 subfamily.</text>
</comment>
<evidence type="ECO:0000256" key="8">
    <source>
        <dbReference type="ARBA" id="ARBA00023054"/>
    </source>
</evidence>
<sequence>MLAETAFIHDVPVATRELSEQQIQRLQRPQQNGQLLFRKFISGDSMYNLSRSRYGSNQVTARISQVNMRPNYFSAGGMTDERKRQLNEKIKQSEANIEALVARRAQIKEDLYQVDEERRPVKEERAEVEKRIKDAALAKKEYDRLEVRINSLEDKVKKLEQEANKDYSAELAIQQKKLRLVAEERIKILGNISKVQIKSTKISQAIAVLEVKKFDQENKKVSIKKLIESIAQEKKELEKQYQEAKKRYQEYKQSSERKRLLEQTMRYTGDEKERLNNLIVKYTELERFTEVRIRDMLEGLESELTLLGTGSKSSVNTLERINEQLETLDQEIPELELRIKQQSFSLKDIHNEWEPKLLDMVHKISTKFSSIFPSVGVAGEVKVARAEKYSDWRLEIKVKFRDEGELKVLDSHSQSGGERAVSTVFYMISMQELTTSPFRVVDEINQGMDARNERVVHKHMVQVACQEHTSQYFLITPKLLTNLFYSQNMRVHCIMAGPWTPNPTEKAEYLSLGATSIYT</sequence>
<keyword evidence="6" id="KW-0547">Nucleotide-binding</keyword>
<dbReference type="InterPro" id="IPR027417">
    <property type="entry name" value="P-loop_NTPase"/>
</dbReference>
<dbReference type="GO" id="GO:0005634">
    <property type="term" value="C:nucleus"/>
    <property type="evidence" value="ECO:0007669"/>
    <property type="project" value="UniProtKB-SubCell"/>
</dbReference>
<dbReference type="RefSeq" id="XP_019038931.1">
    <property type="nucleotide sequence ID" value="XM_019185599.1"/>
</dbReference>
<evidence type="ECO:0000256" key="7">
    <source>
        <dbReference type="ARBA" id="ARBA00022840"/>
    </source>
</evidence>
<evidence type="ECO:0000256" key="1">
    <source>
        <dbReference type="ARBA" id="ARBA00004123"/>
    </source>
</evidence>
<evidence type="ECO:0000256" key="3">
    <source>
        <dbReference type="ARBA" id="ARBA00010171"/>
    </source>
</evidence>
<name>A0A1E3P3E2_WICAA</name>
<dbReference type="Proteomes" id="UP000094112">
    <property type="component" value="Unassembled WGS sequence"/>
</dbReference>
<dbReference type="PANTHER" id="PTHR45916">
    <property type="entry name" value="STRUCTURAL MAINTENANCE OF CHROMOSOMES PROTEIN 5"/>
    <property type="match status" value="1"/>
</dbReference>
<feature type="coiled-coil region" evidence="10">
    <location>
        <begin position="83"/>
        <end position="110"/>
    </location>
</feature>
<dbReference type="STRING" id="683960.A0A1E3P3E2"/>
<dbReference type="GO" id="GO:0005524">
    <property type="term" value="F:ATP binding"/>
    <property type="evidence" value="ECO:0007669"/>
    <property type="project" value="UniProtKB-KW"/>
</dbReference>
<dbReference type="FunFam" id="3.40.50.300:FF:001301">
    <property type="entry name" value="Structural maintenance of chromosomes 5"/>
    <property type="match status" value="1"/>
</dbReference>
<keyword evidence="5" id="KW-0158">Chromosome</keyword>
<dbReference type="PANTHER" id="PTHR45916:SF1">
    <property type="entry name" value="STRUCTURAL MAINTENANCE OF CHROMOSOMES PROTEIN 5"/>
    <property type="match status" value="1"/>
</dbReference>
<organism evidence="11 12">
    <name type="scientific">Wickerhamomyces anomalus (strain ATCC 58044 / CBS 1984 / NCYC 433 / NRRL Y-366-8)</name>
    <name type="common">Yeast</name>
    <name type="synonym">Hansenula anomala</name>
    <dbReference type="NCBI Taxonomy" id="683960"/>
    <lineage>
        <taxon>Eukaryota</taxon>
        <taxon>Fungi</taxon>
        <taxon>Dikarya</taxon>
        <taxon>Ascomycota</taxon>
        <taxon>Saccharomycotina</taxon>
        <taxon>Saccharomycetes</taxon>
        <taxon>Phaffomycetales</taxon>
        <taxon>Wickerhamomycetaceae</taxon>
        <taxon>Wickerhamomyces</taxon>
    </lineage>
</organism>
<keyword evidence="12" id="KW-1185">Reference proteome</keyword>
<keyword evidence="8 10" id="KW-0175">Coiled coil</keyword>
<feature type="coiled-coil region" evidence="10">
    <location>
        <begin position="135"/>
        <end position="169"/>
    </location>
</feature>
<keyword evidence="9" id="KW-0539">Nucleus</keyword>
<evidence type="ECO:0000256" key="9">
    <source>
        <dbReference type="ARBA" id="ARBA00023242"/>
    </source>
</evidence>
<protein>
    <recommendedName>
        <fullName evidence="4">Structural maintenance of chromosomes protein 5</fullName>
    </recommendedName>
</protein>
<evidence type="ECO:0000256" key="4">
    <source>
        <dbReference type="ARBA" id="ARBA00018687"/>
    </source>
</evidence>
<dbReference type="GO" id="GO:0003697">
    <property type="term" value="F:single-stranded DNA binding"/>
    <property type="evidence" value="ECO:0007669"/>
    <property type="project" value="TreeGrafter"/>
</dbReference>
<dbReference type="OrthoDB" id="10254973at2759"/>
<evidence type="ECO:0000256" key="5">
    <source>
        <dbReference type="ARBA" id="ARBA00022454"/>
    </source>
</evidence>
<dbReference type="EMBL" id="KV454210">
    <property type="protein sequence ID" value="ODQ59724.1"/>
    <property type="molecule type" value="Genomic_DNA"/>
</dbReference>
<evidence type="ECO:0000313" key="11">
    <source>
        <dbReference type="EMBL" id="ODQ59724.1"/>
    </source>
</evidence>
<dbReference type="SUPFAM" id="SSF52540">
    <property type="entry name" value="P-loop containing nucleoside triphosphate hydrolases"/>
    <property type="match status" value="1"/>
</dbReference>
<dbReference type="GO" id="GO:0030915">
    <property type="term" value="C:Smc5-Smc6 complex"/>
    <property type="evidence" value="ECO:0007669"/>
    <property type="project" value="TreeGrafter"/>
</dbReference>
<feature type="coiled-coil region" evidence="10">
    <location>
        <begin position="220"/>
        <end position="254"/>
    </location>
</feature>